<comment type="caution">
    <text evidence="13">The sequence shown here is derived from an EMBL/GenBank/DDBJ whole genome shotgun (WGS) entry which is preliminary data.</text>
</comment>
<evidence type="ECO:0000313" key="13">
    <source>
        <dbReference type="EMBL" id="GAT92008.1"/>
    </source>
</evidence>
<feature type="coiled-coil region" evidence="11">
    <location>
        <begin position="656"/>
        <end position="895"/>
    </location>
</feature>
<sequence length="1197" mass="140936">MWRIDKLTLTDFKSYKGTHVIPEFHNFQAVIGPNGAGKSNLMDAISFVLGVKVGLLRGSNLKDLIHDDPTMENPPSRAIVELQLKHGNGETKRYSRTILESGSSEYRIDGSVVSEKEYQNTLRDINIDVKARNFLVFQGDVIQVASKSGKELTKMIESICGSDELAKEYDELKARKEKAEEQTLTCFQKKKGMNAEKKQYKQMKEEAERYQELEEELSEQKKKLMLVDIRNYKKGMKKYTDETKEKRTELEELMNKKTEKEQTYQEALNEVRKKVKEENEKKDEIRKLKGERESLKPLEGRIQAKKRLLNDKLRGKEREFKILEMQSSEEKHKIDEFEKQKSEKEERLNELKNKQMITLNENQKKQFDKQNEKYQTECRDKEIEFNEMKRQIKQDEELIKELGKVENVKLLEEQLDSIKIQVKRYEEGIQKEQEEKKKEEEEVEIIKVRLNEKTENIERINHELKQVEDQMSELRMNLKENKHERMLNEMVDNLKRLFSKVYGQVNELYTPINKRNGNVISLAIGKYNKAVVVEDTQTAIECLRYVKEQRSRVVLTFLCLKELKTKDFFELDEEIKDIGGSFAIKNIKYNDKYDSVFRFVLNNTLLVDTLDNARKIAFNEYYKHKFRIITSIGSIVEKNSLMIGGITEKSKKKVNVKKGEEEYMSLSSKKQQLEEELKETQNIQITNLEEVQLRVKGHQQRINVLQKNLEEIKKNEEKYLKEKEEMEKKIGGKDVREVKKRIAQNKKHYEQLEKELKEKQEEYFGELNHQIGVENIYLECSERINKEREIEMFNIQQEIDVLKERIKIEEEKNSSTEKMELEKEIYDLKEEIQQEINEKEDEIKQKLERNNTEIENKSGELASVLREMEKLKMNVTDKKKEYEEVENLIKQNQKEQSHAQSMYSKLQVGLDETVRSARMEQIELPIKDNEKETQSTKITMDIVTQSTTYEDVEFNFESIKDIKIKNNEEYNRIRNELIEEINKLENKINGLTPNMKAIDQFNGIVDKLKDINDDFEEVRKEAKSATDAFIEIKNKRTKMFMEAFEHISNTIDPIYKELTRSTKHPLGGTAYLSLENTEEPYLSGLKYSAMPPFKRFHDLEQLSGGEKTIAALALLFAVQSYYPSPFFILDEIDAALDVQNILQVAKYIQKKCGDVQFLVISLKDTLYERADALVGVARDLDKKTSVTYTLDLKEYEL</sequence>
<dbReference type="VEuPathDB" id="AmoebaDB:EHI_050790"/>
<evidence type="ECO:0000256" key="5">
    <source>
        <dbReference type="ARBA" id="ARBA00022618"/>
    </source>
</evidence>
<dbReference type="Proteomes" id="UP000078387">
    <property type="component" value="Unassembled WGS sequence"/>
</dbReference>
<dbReference type="Gene3D" id="3.40.50.300">
    <property type="entry name" value="P-loop containing nucleotide triphosphate hydrolases"/>
    <property type="match status" value="2"/>
</dbReference>
<dbReference type="InterPro" id="IPR027417">
    <property type="entry name" value="P-loop_NTPase"/>
</dbReference>
<comment type="similarity">
    <text evidence="3">Belongs to the SMC family. SMC1 subfamily.</text>
</comment>
<gene>
    <name evidence="13" type="ORF">CL6EHI_050790</name>
</gene>
<keyword evidence="6" id="KW-0498">Mitosis</keyword>
<dbReference type="InterPro" id="IPR003395">
    <property type="entry name" value="RecF/RecN/SMC_N"/>
</dbReference>
<reference evidence="13 14" key="1">
    <citation type="submission" date="2016-05" db="EMBL/GenBank/DDBJ databases">
        <title>First whole genome sequencing of Entamoeba histolytica HM1:IMSS-clone-6.</title>
        <authorList>
            <person name="Mukherjee Avik.K."/>
            <person name="Izumyama S."/>
            <person name="Nakada-Tsukui K."/>
            <person name="Nozaki T."/>
        </authorList>
    </citation>
    <scope>NUCLEOTIDE SEQUENCE [LARGE SCALE GENOMIC DNA]</scope>
    <source>
        <strain evidence="13 14">HM1:IMSS clone 6</strain>
    </source>
</reference>
<evidence type="ECO:0000256" key="10">
    <source>
        <dbReference type="PIRNR" id="PIRNR005719"/>
    </source>
</evidence>
<evidence type="ECO:0000256" key="6">
    <source>
        <dbReference type="ARBA" id="ARBA00022776"/>
    </source>
</evidence>
<dbReference type="VEuPathDB" id="AmoebaDB:EHI7A_048500"/>
<dbReference type="InterPro" id="IPR036277">
    <property type="entry name" value="SMC_hinge_sf"/>
</dbReference>
<evidence type="ECO:0000256" key="4">
    <source>
        <dbReference type="ARBA" id="ARBA00022454"/>
    </source>
</evidence>
<comment type="subcellular location">
    <subcellularLocation>
        <location evidence="2">Chromosome</location>
    </subcellularLocation>
    <subcellularLocation>
        <location evidence="1 10">Nucleus</location>
    </subcellularLocation>
</comment>
<dbReference type="GO" id="GO:0016887">
    <property type="term" value="F:ATP hydrolysis activity"/>
    <property type="evidence" value="ECO:0007669"/>
    <property type="project" value="InterPro"/>
</dbReference>
<dbReference type="GO" id="GO:0005524">
    <property type="term" value="F:ATP binding"/>
    <property type="evidence" value="ECO:0007669"/>
    <property type="project" value="InterPro"/>
</dbReference>
<evidence type="ECO:0000313" key="14">
    <source>
        <dbReference type="Proteomes" id="UP000078387"/>
    </source>
</evidence>
<proteinExistence type="inferred from homology"/>
<dbReference type="OMA" id="KHMDFQR"/>
<dbReference type="InterPro" id="IPR024704">
    <property type="entry name" value="SMC"/>
</dbReference>
<dbReference type="AlphaFoldDB" id="A0A5K1VN63"/>
<dbReference type="CDD" id="cd03275">
    <property type="entry name" value="ABC_SMC1_euk"/>
    <property type="match status" value="1"/>
</dbReference>
<keyword evidence="9" id="KW-0131">Cell cycle</keyword>
<dbReference type="InterPro" id="IPR010935">
    <property type="entry name" value="SMC_hinge"/>
</dbReference>
<dbReference type="SUPFAM" id="SSF75553">
    <property type="entry name" value="Smc hinge domain"/>
    <property type="match status" value="1"/>
</dbReference>
<organism evidence="13 14">
    <name type="scientific">Entamoeba histolytica</name>
    <dbReference type="NCBI Taxonomy" id="5759"/>
    <lineage>
        <taxon>Eukaryota</taxon>
        <taxon>Amoebozoa</taxon>
        <taxon>Evosea</taxon>
        <taxon>Archamoebae</taxon>
        <taxon>Mastigamoebida</taxon>
        <taxon>Entamoebidae</taxon>
        <taxon>Entamoeba</taxon>
    </lineage>
</organism>
<feature type="coiled-coil region" evidence="11">
    <location>
        <begin position="162"/>
        <end position="484"/>
    </location>
</feature>
<evidence type="ECO:0000259" key="12">
    <source>
        <dbReference type="SMART" id="SM00968"/>
    </source>
</evidence>
<keyword evidence="8 10" id="KW-0539">Nucleus</keyword>
<dbReference type="GO" id="GO:0003677">
    <property type="term" value="F:DNA binding"/>
    <property type="evidence" value="ECO:0007669"/>
    <property type="project" value="TreeGrafter"/>
</dbReference>
<dbReference type="SMR" id="A0A5K1VN63"/>
<dbReference type="Gene3D" id="3.30.70.1620">
    <property type="match status" value="1"/>
</dbReference>
<dbReference type="InterPro" id="IPR028468">
    <property type="entry name" value="Smc1_ABC"/>
</dbReference>
<dbReference type="Pfam" id="PF06470">
    <property type="entry name" value="SMC_hinge"/>
    <property type="match status" value="1"/>
</dbReference>
<dbReference type="Pfam" id="PF02463">
    <property type="entry name" value="SMC_N"/>
    <property type="match status" value="2"/>
</dbReference>
<dbReference type="GO" id="GO:0051301">
    <property type="term" value="P:cell division"/>
    <property type="evidence" value="ECO:0007669"/>
    <property type="project" value="UniProtKB-KW"/>
</dbReference>
<dbReference type="PANTHER" id="PTHR18937">
    <property type="entry name" value="STRUCTURAL MAINTENANCE OF CHROMOSOMES SMC FAMILY MEMBER"/>
    <property type="match status" value="1"/>
</dbReference>
<dbReference type="SMART" id="SM00968">
    <property type="entry name" value="SMC_hinge"/>
    <property type="match status" value="1"/>
</dbReference>
<dbReference type="GO" id="GO:0005634">
    <property type="term" value="C:nucleus"/>
    <property type="evidence" value="ECO:0007669"/>
    <property type="project" value="UniProtKB-SubCell"/>
</dbReference>
<dbReference type="VEuPathDB" id="AmoebaDB:EHI8A_047760"/>
<dbReference type="PANTHER" id="PTHR18937:SF12">
    <property type="entry name" value="STRUCTURAL MAINTENANCE OF CHROMOSOMES PROTEIN"/>
    <property type="match status" value="1"/>
</dbReference>
<dbReference type="EMBL" id="BDEQ01000001">
    <property type="protein sequence ID" value="GAT92008.1"/>
    <property type="molecule type" value="Genomic_DNA"/>
</dbReference>
<name>A0A5K1VN63_ENTHI</name>
<evidence type="ECO:0000256" key="7">
    <source>
        <dbReference type="ARBA" id="ARBA00023054"/>
    </source>
</evidence>
<evidence type="ECO:0000256" key="1">
    <source>
        <dbReference type="ARBA" id="ARBA00004123"/>
    </source>
</evidence>
<dbReference type="GO" id="GO:0007062">
    <property type="term" value="P:sister chromatid cohesion"/>
    <property type="evidence" value="ECO:0007669"/>
    <property type="project" value="InterPro"/>
</dbReference>
<keyword evidence="5" id="KW-0132">Cell division</keyword>
<dbReference type="SUPFAM" id="SSF52540">
    <property type="entry name" value="P-loop containing nucleoside triphosphate hydrolases"/>
    <property type="match status" value="2"/>
</dbReference>
<evidence type="ECO:0000256" key="9">
    <source>
        <dbReference type="ARBA" id="ARBA00023306"/>
    </source>
</evidence>
<feature type="coiled-coil region" evidence="11">
    <location>
        <begin position="967"/>
        <end position="1028"/>
    </location>
</feature>
<evidence type="ECO:0000256" key="8">
    <source>
        <dbReference type="ARBA" id="ARBA00023242"/>
    </source>
</evidence>
<dbReference type="Gene3D" id="1.20.1060.20">
    <property type="match status" value="1"/>
</dbReference>
<evidence type="ECO:0000256" key="3">
    <source>
        <dbReference type="ARBA" id="ARBA00005597"/>
    </source>
</evidence>
<dbReference type="GO" id="GO:0008278">
    <property type="term" value="C:cohesin complex"/>
    <property type="evidence" value="ECO:0007669"/>
    <property type="project" value="InterPro"/>
</dbReference>
<accession>A0A5K1VN63</accession>
<evidence type="ECO:0000256" key="2">
    <source>
        <dbReference type="ARBA" id="ARBA00004286"/>
    </source>
</evidence>
<evidence type="ECO:0000256" key="11">
    <source>
        <dbReference type="SAM" id="Coils"/>
    </source>
</evidence>
<protein>
    <recommendedName>
        <fullName evidence="10">Structural maintenance of chromosomes protein</fullName>
    </recommendedName>
</protein>
<dbReference type="PIRSF" id="PIRSF005719">
    <property type="entry name" value="SMC"/>
    <property type="match status" value="1"/>
</dbReference>
<keyword evidence="7 11" id="KW-0175">Coiled coil</keyword>
<feature type="domain" description="SMC hinge" evidence="12">
    <location>
        <begin position="499"/>
        <end position="617"/>
    </location>
</feature>
<keyword evidence="4" id="KW-0158">Chromosome</keyword>
<dbReference type="VEuPathDB" id="AmoebaDB:KM1_093200"/>
<dbReference type="VEuPathDB" id="AmoebaDB:EHI5A_080010"/>